<dbReference type="PANTHER" id="PTHR10535">
    <property type="entry name" value="DNA-DIRECTED RNA POLYMERASES I, II, AND III SUBUNIT RPABC1"/>
    <property type="match status" value="1"/>
</dbReference>
<dbReference type="Pfam" id="PF03871">
    <property type="entry name" value="RNA_pol_Rpb5_N"/>
    <property type="match status" value="1"/>
</dbReference>
<dbReference type="Pfam" id="PF01191">
    <property type="entry name" value="RNA_pol_Rpb5_C"/>
    <property type="match status" value="1"/>
</dbReference>
<evidence type="ECO:0000256" key="3">
    <source>
        <dbReference type="ARBA" id="ARBA00023242"/>
    </source>
</evidence>
<dbReference type="PROSITE" id="PS01110">
    <property type="entry name" value="RNA_POL_H_23KD"/>
    <property type="match status" value="1"/>
</dbReference>
<accession>A0A9Q0FY58</accession>
<protein>
    <submittedName>
        <fullName evidence="7">DNA-directed RNA polymerases II and IV subunit 5A</fullName>
    </submittedName>
</protein>
<keyword evidence="3" id="KW-0539">Nucleus</keyword>
<dbReference type="GO" id="GO:0006362">
    <property type="term" value="P:transcription elongation by RNA polymerase I"/>
    <property type="evidence" value="ECO:0007669"/>
    <property type="project" value="TreeGrafter"/>
</dbReference>
<dbReference type="GO" id="GO:0005736">
    <property type="term" value="C:RNA polymerase I complex"/>
    <property type="evidence" value="ECO:0007669"/>
    <property type="project" value="TreeGrafter"/>
</dbReference>
<keyword evidence="2" id="KW-0804">Transcription</keyword>
<keyword evidence="7" id="KW-0240">DNA-directed RNA polymerase</keyword>
<dbReference type="Proteomes" id="UP001141552">
    <property type="component" value="Unassembled WGS sequence"/>
</dbReference>
<evidence type="ECO:0000259" key="6">
    <source>
        <dbReference type="Pfam" id="PF03871"/>
    </source>
</evidence>
<dbReference type="InterPro" id="IPR020608">
    <property type="entry name" value="RNA_pol_subH/Rpb5_CS"/>
</dbReference>
<dbReference type="GO" id="GO:0005665">
    <property type="term" value="C:RNA polymerase II, core complex"/>
    <property type="evidence" value="ECO:0007669"/>
    <property type="project" value="TreeGrafter"/>
</dbReference>
<dbReference type="AlphaFoldDB" id="A0A9Q0FY58"/>
<evidence type="ECO:0000313" key="7">
    <source>
        <dbReference type="EMBL" id="KAJ4839890.1"/>
    </source>
</evidence>
<reference evidence="7" key="1">
    <citation type="submission" date="2022-02" db="EMBL/GenBank/DDBJ databases">
        <authorList>
            <person name="Henning P.M."/>
            <person name="McCubbin A.G."/>
            <person name="Shore J.S."/>
        </authorList>
    </citation>
    <scope>NUCLEOTIDE SEQUENCE</scope>
    <source>
        <strain evidence="7">F60SS</strain>
        <tissue evidence="7">Leaves</tissue>
    </source>
</reference>
<dbReference type="InterPro" id="IPR035913">
    <property type="entry name" value="RPB5-like_sf"/>
</dbReference>
<dbReference type="InterPro" id="IPR005571">
    <property type="entry name" value="RNA_pol_Rpb5_N"/>
</dbReference>
<dbReference type="EMBL" id="JAKUCV010003177">
    <property type="protein sequence ID" value="KAJ4839890.1"/>
    <property type="molecule type" value="Genomic_DNA"/>
</dbReference>
<comment type="similarity">
    <text evidence="4">Belongs to the archaeal Rpo5/eukaryotic RPB5 RNA polymerase subunit family.</text>
</comment>
<dbReference type="InterPro" id="IPR014381">
    <property type="entry name" value="Arch_Rpo5/euc_Rpb5"/>
</dbReference>
<evidence type="ECO:0000256" key="4">
    <source>
        <dbReference type="ARBA" id="ARBA00025765"/>
    </source>
</evidence>
<comment type="subcellular location">
    <subcellularLocation>
        <location evidence="1">Nucleus</location>
    </subcellularLocation>
</comment>
<dbReference type="GO" id="GO:0005666">
    <property type="term" value="C:RNA polymerase III complex"/>
    <property type="evidence" value="ECO:0007669"/>
    <property type="project" value="TreeGrafter"/>
</dbReference>
<keyword evidence="8" id="KW-1185">Reference proteome</keyword>
<dbReference type="FunFam" id="3.90.940.20:FF:000001">
    <property type="entry name" value="DNA-directed RNA polymerases I, II, and III subunit RPABC1"/>
    <property type="match status" value="1"/>
</dbReference>
<evidence type="ECO:0000256" key="2">
    <source>
        <dbReference type="ARBA" id="ARBA00023163"/>
    </source>
</evidence>
<dbReference type="GO" id="GO:0003677">
    <property type="term" value="F:DNA binding"/>
    <property type="evidence" value="ECO:0007669"/>
    <property type="project" value="InterPro"/>
</dbReference>
<name>A0A9Q0FY58_9ROSI</name>
<dbReference type="PIRSF" id="PIRSF000747">
    <property type="entry name" value="RPB5"/>
    <property type="match status" value="1"/>
</dbReference>
<proteinExistence type="inferred from homology"/>
<dbReference type="HAMAP" id="MF_00025">
    <property type="entry name" value="RNApol_Rpo5_RPB5"/>
    <property type="match status" value="1"/>
</dbReference>
<dbReference type="NCBIfam" id="NF007129">
    <property type="entry name" value="PRK09570.1"/>
    <property type="match status" value="1"/>
</dbReference>
<dbReference type="GO" id="GO:0003899">
    <property type="term" value="F:DNA-directed RNA polymerase activity"/>
    <property type="evidence" value="ECO:0007669"/>
    <property type="project" value="InterPro"/>
</dbReference>
<gene>
    <name evidence="7" type="primary">NRPB5A</name>
    <name evidence="7" type="ORF">Tsubulata_003198</name>
</gene>
<dbReference type="InterPro" id="IPR000783">
    <property type="entry name" value="RNA_pol_subH/Rpb5_C"/>
</dbReference>
<dbReference type="GO" id="GO:0042797">
    <property type="term" value="P:tRNA transcription by RNA polymerase III"/>
    <property type="evidence" value="ECO:0007669"/>
    <property type="project" value="TreeGrafter"/>
</dbReference>
<dbReference type="InterPro" id="IPR036710">
    <property type="entry name" value="RNA_pol_Rpb5_N_sf"/>
</dbReference>
<evidence type="ECO:0000256" key="1">
    <source>
        <dbReference type="ARBA" id="ARBA00004123"/>
    </source>
</evidence>
<feature type="domain" description="RNA polymerase Rpb5 N-terminal" evidence="6">
    <location>
        <begin position="5"/>
        <end position="90"/>
    </location>
</feature>
<evidence type="ECO:0000259" key="5">
    <source>
        <dbReference type="Pfam" id="PF01191"/>
    </source>
</evidence>
<dbReference type="PANTHER" id="PTHR10535:SF0">
    <property type="entry name" value="DNA-DIRECTED RNA POLYMERASES I, II, AND III SUBUNIT RPABC1"/>
    <property type="match status" value="1"/>
</dbReference>
<organism evidence="7 8">
    <name type="scientific">Turnera subulata</name>
    <dbReference type="NCBI Taxonomy" id="218843"/>
    <lineage>
        <taxon>Eukaryota</taxon>
        <taxon>Viridiplantae</taxon>
        <taxon>Streptophyta</taxon>
        <taxon>Embryophyta</taxon>
        <taxon>Tracheophyta</taxon>
        <taxon>Spermatophyta</taxon>
        <taxon>Magnoliopsida</taxon>
        <taxon>eudicotyledons</taxon>
        <taxon>Gunneridae</taxon>
        <taxon>Pentapetalae</taxon>
        <taxon>rosids</taxon>
        <taxon>fabids</taxon>
        <taxon>Malpighiales</taxon>
        <taxon>Passifloraceae</taxon>
        <taxon>Turnera</taxon>
    </lineage>
</organism>
<reference evidence="7" key="2">
    <citation type="journal article" date="2023" name="Plants (Basel)">
        <title>Annotation of the Turnera subulata (Passifloraceae) Draft Genome Reveals the S-Locus Evolved after the Divergence of Turneroideae from Passifloroideae in a Stepwise Manner.</title>
        <authorList>
            <person name="Henning P.M."/>
            <person name="Roalson E.H."/>
            <person name="Mir W."/>
            <person name="McCubbin A.G."/>
            <person name="Shore J.S."/>
        </authorList>
    </citation>
    <scope>NUCLEOTIDE SEQUENCE</scope>
    <source>
        <strain evidence="7">F60SS</strain>
    </source>
</reference>
<dbReference type="Gene3D" id="3.90.940.20">
    <property type="entry name" value="RPB5-like RNA polymerase subunit"/>
    <property type="match status" value="1"/>
</dbReference>
<evidence type="ECO:0000313" key="8">
    <source>
        <dbReference type="Proteomes" id="UP001141552"/>
    </source>
</evidence>
<comment type="caution">
    <text evidence="7">The sequence shown here is derived from an EMBL/GenBank/DDBJ whole genome shotgun (WGS) entry which is preliminary data.</text>
</comment>
<feature type="domain" description="RNA polymerase subunit H/Rpb5 C-terminal" evidence="5">
    <location>
        <begin position="100"/>
        <end position="172"/>
    </location>
</feature>
<sequence>MTLSEEEVKRLYRIRRTVLQMLHDRGYKIADFELNGPLEGFKSKYGENMKREDLFLVKHKIHSESDQIYVFFPDEVKVGVKTMKTYTARMKAENEAELLVNIKEHVLVPEHQVLTSEEKKTLLERYTVKETQLPRIQLNDPIARYYGLKRGQVVKIIRPSETAGRYVTYRYVV</sequence>
<dbReference type="OrthoDB" id="248779at2759"/>
<dbReference type="SUPFAM" id="SSF53036">
    <property type="entry name" value="Eukaryotic RPB5 N-terminal domain"/>
    <property type="match status" value="1"/>
</dbReference>
<dbReference type="SUPFAM" id="SSF55287">
    <property type="entry name" value="RPB5-like RNA polymerase subunit"/>
    <property type="match status" value="1"/>
</dbReference>
<dbReference type="GO" id="GO:0006366">
    <property type="term" value="P:transcription by RNA polymerase II"/>
    <property type="evidence" value="ECO:0007669"/>
    <property type="project" value="TreeGrafter"/>
</dbReference>